<keyword evidence="4" id="KW-0238">DNA-binding</keyword>
<comment type="similarity">
    <text evidence="1">Belongs to the GreA/GreB family.</text>
</comment>
<evidence type="ECO:0000256" key="5">
    <source>
        <dbReference type="ARBA" id="ARBA00023163"/>
    </source>
</evidence>
<dbReference type="GO" id="GO:0032784">
    <property type="term" value="P:regulation of DNA-templated transcription elongation"/>
    <property type="evidence" value="ECO:0007669"/>
    <property type="project" value="InterPro"/>
</dbReference>
<evidence type="ECO:0000313" key="10">
    <source>
        <dbReference type="EMBL" id="TMQ66779.1"/>
    </source>
</evidence>
<feature type="domain" description="Transcription elongation factor GreA/GreB N-terminal" evidence="9">
    <location>
        <begin position="733"/>
        <end position="800"/>
    </location>
</feature>
<accession>A0A538TT32</accession>
<name>A0A538TT32_UNCEI</name>
<dbReference type="GO" id="GO:0003677">
    <property type="term" value="F:DNA binding"/>
    <property type="evidence" value="ECO:0007669"/>
    <property type="project" value="UniProtKB-KW"/>
</dbReference>
<keyword evidence="7" id="KW-0175">Coiled coil</keyword>
<evidence type="ECO:0000256" key="8">
    <source>
        <dbReference type="SAM" id="MobiDB-lite"/>
    </source>
</evidence>
<feature type="region of interest" description="Disordered" evidence="8">
    <location>
        <begin position="861"/>
        <end position="900"/>
    </location>
</feature>
<dbReference type="InterPro" id="IPR036805">
    <property type="entry name" value="Tscrpt_elong_fac_GreA/B_N_sf"/>
</dbReference>
<dbReference type="GO" id="GO:0006354">
    <property type="term" value="P:DNA-templated transcription elongation"/>
    <property type="evidence" value="ECO:0007669"/>
    <property type="project" value="TreeGrafter"/>
</dbReference>
<organism evidence="10 11">
    <name type="scientific">Eiseniibacteriota bacterium</name>
    <dbReference type="NCBI Taxonomy" id="2212470"/>
    <lineage>
        <taxon>Bacteria</taxon>
        <taxon>Candidatus Eiseniibacteriota</taxon>
    </lineage>
</organism>
<dbReference type="InterPro" id="IPR011990">
    <property type="entry name" value="TPR-like_helical_dom_sf"/>
</dbReference>
<evidence type="ECO:0000256" key="6">
    <source>
        <dbReference type="ARBA" id="ARBA00030776"/>
    </source>
</evidence>
<feature type="compositionally biased region" description="Low complexity" evidence="8">
    <location>
        <begin position="889"/>
        <end position="900"/>
    </location>
</feature>
<dbReference type="FunFam" id="1.10.287.180:FF:000001">
    <property type="entry name" value="Transcription elongation factor GreA"/>
    <property type="match status" value="1"/>
</dbReference>
<dbReference type="InterPro" id="IPR022691">
    <property type="entry name" value="Tscrpt_elong_fac_GreA/B_N"/>
</dbReference>
<evidence type="ECO:0000259" key="9">
    <source>
        <dbReference type="Pfam" id="PF03449"/>
    </source>
</evidence>
<dbReference type="PANTHER" id="PTHR30437:SF4">
    <property type="entry name" value="TRANSCRIPTION ELONGATION FACTOR GREA"/>
    <property type="match status" value="1"/>
</dbReference>
<dbReference type="Proteomes" id="UP000317691">
    <property type="component" value="Unassembled WGS sequence"/>
</dbReference>
<dbReference type="GO" id="GO:0070063">
    <property type="term" value="F:RNA polymerase binding"/>
    <property type="evidence" value="ECO:0007669"/>
    <property type="project" value="InterPro"/>
</dbReference>
<evidence type="ECO:0000256" key="1">
    <source>
        <dbReference type="ARBA" id="ARBA00008213"/>
    </source>
</evidence>
<proteinExistence type="inferred from homology"/>
<evidence type="ECO:0000256" key="2">
    <source>
        <dbReference type="ARBA" id="ARBA00013729"/>
    </source>
</evidence>
<dbReference type="InterPro" id="IPR023459">
    <property type="entry name" value="Tscrpt_elong_fac_GreA/B_fam"/>
</dbReference>
<gene>
    <name evidence="10" type="ORF">E6K79_02415</name>
</gene>
<protein>
    <recommendedName>
        <fullName evidence="2">Transcription elongation factor GreA</fullName>
    </recommendedName>
    <alternativeName>
        <fullName evidence="6">Transcript cleavage factor GreA</fullName>
    </alternativeName>
</protein>
<reference evidence="10 11" key="1">
    <citation type="journal article" date="2019" name="Nat. Microbiol.">
        <title>Mediterranean grassland soil C-N compound turnover is dependent on rainfall and depth, and is mediated by genomically divergent microorganisms.</title>
        <authorList>
            <person name="Diamond S."/>
            <person name="Andeer P.F."/>
            <person name="Li Z."/>
            <person name="Crits-Christoph A."/>
            <person name="Burstein D."/>
            <person name="Anantharaman K."/>
            <person name="Lane K.R."/>
            <person name="Thomas B.C."/>
            <person name="Pan C."/>
            <person name="Northen T.R."/>
            <person name="Banfield J.F."/>
        </authorList>
    </citation>
    <scope>NUCLEOTIDE SEQUENCE [LARGE SCALE GENOMIC DNA]</scope>
    <source>
        <strain evidence="10">WS_9</strain>
    </source>
</reference>
<dbReference type="PANTHER" id="PTHR30437">
    <property type="entry name" value="TRANSCRIPTION ELONGATION FACTOR GREA"/>
    <property type="match status" value="1"/>
</dbReference>
<dbReference type="Gene3D" id="1.25.40.10">
    <property type="entry name" value="Tetratricopeptide repeat domain"/>
    <property type="match status" value="1"/>
</dbReference>
<evidence type="ECO:0000256" key="4">
    <source>
        <dbReference type="ARBA" id="ARBA00023125"/>
    </source>
</evidence>
<dbReference type="AlphaFoldDB" id="A0A538TT32"/>
<dbReference type="Pfam" id="PF03449">
    <property type="entry name" value="GreA_GreB_N"/>
    <property type="match status" value="1"/>
</dbReference>
<evidence type="ECO:0000256" key="7">
    <source>
        <dbReference type="SAM" id="Coils"/>
    </source>
</evidence>
<sequence length="900" mass="98502">MMDADLRRYLAAVKAAEPPVSSADPRWEETELLARRLIAETKAEAALKLIDQEPARRKRWDLLLLTGLLREGLGDRPLALDALEILGDKLVAAGDKSGVRALLDRFMKPEPTGAAVRFLEFLARGEAEDAARIELLLEAIDIRPDDPQLHAELSLALERKGDAAEAREHRLLAIEMLLDLARPDGVGEDLLRIIEEDLEHAPARVGQIVLGFASLVPWSEAEPILDLALPELEGRAAGRISWEDLASVASRAPATPGARGLMARYLRVAVARKPEPDAILEGSGIGDPSVPIEEVGVRLPKILALPPGAHVSHTTWGLGRVLTSDGESVTLSFPGREGHKMSFAMASRSLDRMADDGLRVLAIEDPARLRSLAQAGDAEVLVRALRDMGGTATAPQLKPRLEAALPDFEWAGYWRRAKEGFKSDRRLDLSEAYRQIFRLAAEGAEAALTTLPQLSARAAAEGLGLLRKFLREHPEDEPRLKEHVGPLVHRWAATESLDASTRAQALCHAITWDVLNRETANEILEELIAQGLSPDTLALGTSQELLLDSAAGLPNEEEFLWRAVESRLPRLRERGKARLRELLGKGYAQAVEQRITKGADSPGLAARLIEDFAARPDEAGAPARETLLIGAIRLLERDLPDGTPERLLALLDAGGSLRGHFVKTKPQEMQRAQLESSILSWAGSERQLIPILEFARAIGLPAIADEYEKKRKARAHSLLEGKSTEDLETRFTIMSRKTYEKLETEMKRLALELRTSIPAAIEKARELGDLRENAEYEAAKLRQANAGARLQELINTLERTRLLESIEIDDSRVGVGTETVLAPLEDKGPALTYWILGEGDGGLYPGVLSYRAPLARPLLGKPVAPGRSAAVPDRVDRPARPRLARRGPARALDPATASRI</sequence>
<feature type="coiled-coil region" evidence="7">
    <location>
        <begin position="764"/>
        <end position="791"/>
    </location>
</feature>
<dbReference type="Gene3D" id="1.10.287.180">
    <property type="entry name" value="Transcription elongation factor, GreA/GreB, N-terminal domain"/>
    <property type="match status" value="1"/>
</dbReference>
<evidence type="ECO:0000256" key="3">
    <source>
        <dbReference type="ARBA" id="ARBA00023015"/>
    </source>
</evidence>
<evidence type="ECO:0000313" key="11">
    <source>
        <dbReference type="Proteomes" id="UP000317691"/>
    </source>
</evidence>
<dbReference type="EMBL" id="VBOZ01000008">
    <property type="protein sequence ID" value="TMQ66779.1"/>
    <property type="molecule type" value="Genomic_DNA"/>
</dbReference>
<comment type="caution">
    <text evidence="10">The sequence shown here is derived from an EMBL/GenBank/DDBJ whole genome shotgun (WGS) entry which is preliminary data.</text>
</comment>
<dbReference type="SUPFAM" id="SSF46557">
    <property type="entry name" value="GreA transcript cleavage protein, N-terminal domain"/>
    <property type="match status" value="1"/>
</dbReference>
<keyword evidence="3" id="KW-0805">Transcription regulation</keyword>
<keyword evidence="5" id="KW-0804">Transcription</keyword>